<dbReference type="SUPFAM" id="SSF110857">
    <property type="entry name" value="Gamma-glutamyl cyclotransferase-like"/>
    <property type="match status" value="1"/>
</dbReference>
<dbReference type="FunCoup" id="A0A067QTU1">
    <property type="interactions" value="293"/>
</dbReference>
<dbReference type="Pfam" id="PF04752">
    <property type="entry name" value="ChaC"/>
    <property type="match status" value="1"/>
</dbReference>
<dbReference type="eggNOG" id="KOG3182">
    <property type="taxonomic scope" value="Eukaryota"/>
</dbReference>
<dbReference type="EMBL" id="KK853280">
    <property type="protein sequence ID" value="KDR09038.1"/>
    <property type="molecule type" value="Genomic_DNA"/>
</dbReference>
<comment type="catalytic activity">
    <reaction evidence="6">
        <text>glutathione = L-cysteinylglycine + 5-oxo-L-proline</text>
        <dbReference type="Rhea" id="RHEA:47724"/>
        <dbReference type="ChEBI" id="CHEBI:57925"/>
        <dbReference type="ChEBI" id="CHEBI:58402"/>
        <dbReference type="ChEBI" id="CHEBI:61694"/>
        <dbReference type="EC" id="4.3.2.7"/>
    </reaction>
</comment>
<evidence type="ECO:0000313" key="8">
    <source>
        <dbReference type="Proteomes" id="UP000027135"/>
    </source>
</evidence>
<comment type="function">
    <text evidence="5">Catalyzes the cleavage of glutathione into 5-oxo-L-proline and a Cys-Gly dipeptide. Acts specifically on glutathione, but not on other gamma-glutamyl peptides.</text>
</comment>
<evidence type="ECO:0000256" key="4">
    <source>
        <dbReference type="ARBA" id="ARBA00043195"/>
    </source>
</evidence>
<evidence type="ECO:0000256" key="3">
    <source>
        <dbReference type="ARBA" id="ARBA00023239"/>
    </source>
</evidence>
<dbReference type="PANTHER" id="PTHR12192">
    <property type="entry name" value="CATION TRANSPORT PROTEIN CHAC-RELATED"/>
    <property type="match status" value="1"/>
</dbReference>
<proteinExistence type="inferred from homology"/>
<dbReference type="Proteomes" id="UP000027135">
    <property type="component" value="Unassembled WGS sequence"/>
</dbReference>
<evidence type="ECO:0000256" key="2">
    <source>
        <dbReference type="ARBA" id="ARBA00012344"/>
    </source>
</evidence>
<organism evidence="7 8">
    <name type="scientific">Zootermopsis nevadensis</name>
    <name type="common">Dampwood termite</name>
    <dbReference type="NCBI Taxonomy" id="136037"/>
    <lineage>
        <taxon>Eukaryota</taxon>
        <taxon>Metazoa</taxon>
        <taxon>Ecdysozoa</taxon>
        <taxon>Arthropoda</taxon>
        <taxon>Hexapoda</taxon>
        <taxon>Insecta</taxon>
        <taxon>Pterygota</taxon>
        <taxon>Neoptera</taxon>
        <taxon>Polyneoptera</taxon>
        <taxon>Dictyoptera</taxon>
        <taxon>Blattodea</taxon>
        <taxon>Blattoidea</taxon>
        <taxon>Termitoidae</taxon>
        <taxon>Termopsidae</taxon>
        <taxon>Zootermopsis</taxon>
    </lineage>
</organism>
<dbReference type="OrthoDB" id="1933483at2759"/>
<keyword evidence="3" id="KW-0456">Lyase</keyword>
<protein>
    <recommendedName>
        <fullName evidence="2">glutathione-specific gamma-glutamylcyclotransferase</fullName>
        <ecNumber evidence="2">4.3.2.7</ecNumber>
    </recommendedName>
    <alternativeName>
        <fullName evidence="4">Cation transport regulator-like protein 2</fullName>
    </alternativeName>
</protein>
<dbReference type="InterPro" id="IPR006840">
    <property type="entry name" value="ChaC"/>
</dbReference>
<reference evidence="7 8" key="1">
    <citation type="journal article" date="2014" name="Nat. Commun.">
        <title>Molecular traces of alternative social organization in a termite genome.</title>
        <authorList>
            <person name="Terrapon N."/>
            <person name="Li C."/>
            <person name="Robertson H.M."/>
            <person name="Ji L."/>
            <person name="Meng X."/>
            <person name="Booth W."/>
            <person name="Chen Z."/>
            <person name="Childers C.P."/>
            <person name="Glastad K.M."/>
            <person name="Gokhale K."/>
            <person name="Gowin J."/>
            <person name="Gronenberg W."/>
            <person name="Hermansen R.A."/>
            <person name="Hu H."/>
            <person name="Hunt B.G."/>
            <person name="Huylmans A.K."/>
            <person name="Khalil S.M."/>
            <person name="Mitchell R.D."/>
            <person name="Munoz-Torres M.C."/>
            <person name="Mustard J.A."/>
            <person name="Pan H."/>
            <person name="Reese J.T."/>
            <person name="Scharf M.E."/>
            <person name="Sun F."/>
            <person name="Vogel H."/>
            <person name="Xiao J."/>
            <person name="Yang W."/>
            <person name="Yang Z."/>
            <person name="Yang Z."/>
            <person name="Zhou J."/>
            <person name="Zhu J."/>
            <person name="Brent C.S."/>
            <person name="Elsik C.G."/>
            <person name="Goodisman M.A."/>
            <person name="Liberles D.A."/>
            <person name="Roe R.M."/>
            <person name="Vargo E.L."/>
            <person name="Vilcinskas A."/>
            <person name="Wang J."/>
            <person name="Bornberg-Bauer E."/>
            <person name="Korb J."/>
            <person name="Zhang G."/>
            <person name="Liebig J."/>
        </authorList>
    </citation>
    <scope>NUCLEOTIDE SEQUENCE [LARGE SCALE GENOMIC DNA]</scope>
    <source>
        <tissue evidence="7">Whole organism</tissue>
    </source>
</reference>
<gene>
    <name evidence="7" type="ORF">L798_01242</name>
</gene>
<dbReference type="InterPro" id="IPR036568">
    <property type="entry name" value="GGCT-like_sf"/>
</dbReference>
<dbReference type="CDD" id="cd06661">
    <property type="entry name" value="GGCT_like"/>
    <property type="match status" value="1"/>
</dbReference>
<name>A0A067QTU1_ZOONE</name>
<dbReference type="Gene3D" id="3.10.490.10">
    <property type="entry name" value="Gamma-glutamyl cyclotransferase-like"/>
    <property type="match status" value="1"/>
</dbReference>
<accession>A0A067QTU1</accession>
<dbReference type="PANTHER" id="PTHR12192:SF2">
    <property type="entry name" value="GLUTATHIONE-SPECIFIC GAMMA-GLUTAMYLCYCLOTRANSFERASE 2"/>
    <property type="match status" value="1"/>
</dbReference>
<dbReference type="GO" id="GO:0006751">
    <property type="term" value="P:glutathione catabolic process"/>
    <property type="evidence" value="ECO:0007669"/>
    <property type="project" value="InterPro"/>
</dbReference>
<dbReference type="GO" id="GO:0061928">
    <property type="term" value="F:glutathione specific gamma-glutamylcyclotransferase activity"/>
    <property type="evidence" value="ECO:0007669"/>
    <property type="project" value="UniProtKB-EC"/>
</dbReference>
<comment type="similarity">
    <text evidence="1">Belongs to the gamma-glutamylcyclotransferase family. ChaC subfamily.</text>
</comment>
<dbReference type="STRING" id="136037.A0A067QTU1"/>
<dbReference type="GO" id="GO:0005737">
    <property type="term" value="C:cytoplasm"/>
    <property type="evidence" value="ECO:0007669"/>
    <property type="project" value="TreeGrafter"/>
</dbReference>
<dbReference type="InParanoid" id="A0A067QTU1"/>
<evidence type="ECO:0000313" key="7">
    <source>
        <dbReference type="EMBL" id="KDR09038.1"/>
    </source>
</evidence>
<sequence>MWIFGYGSLMWKADFPYRHGLIGYIKGYMRRFWQASEDHRGVPGKPGRVVTILPSSDPEAEVWGVAYEIAAEDEEFVTKQLDIREKNGYNKVTDKFYPSDPENNKLGKHFHDCSKCSQLPHEPFDLVIYVGTEDNEYFAGAADIESIAQQIVGSVGPSGTNIEYLYKLASAMRLLAPGVQDEHLFALEEAVRHLENQVLT</sequence>
<dbReference type="InterPro" id="IPR013024">
    <property type="entry name" value="GGCT-like"/>
</dbReference>
<dbReference type="EC" id="4.3.2.7" evidence="2"/>
<evidence type="ECO:0000256" key="6">
    <source>
        <dbReference type="ARBA" id="ARBA00048073"/>
    </source>
</evidence>
<evidence type="ECO:0000256" key="5">
    <source>
        <dbReference type="ARBA" id="ARBA00045227"/>
    </source>
</evidence>
<dbReference type="AlphaFoldDB" id="A0A067QTU1"/>
<evidence type="ECO:0000256" key="1">
    <source>
        <dbReference type="ARBA" id="ARBA00009662"/>
    </source>
</evidence>
<dbReference type="OMA" id="DHREKDG"/>
<keyword evidence="8" id="KW-1185">Reference proteome</keyword>